<keyword evidence="3" id="KW-1185">Reference proteome</keyword>
<organism evidence="2 3">
    <name type="scientific">Protochlamydia amoebophila (strain UWE25)</name>
    <dbReference type="NCBI Taxonomy" id="264201"/>
    <lineage>
        <taxon>Bacteria</taxon>
        <taxon>Pseudomonadati</taxon>
        <taxon>Chlamydiota</taxon>
        <taxon>Chlamydiia</taxon>
        <taxon>Parachlamydiales</taxon>
        <taxon>Parachlamydiaceae</taxon>
        <taxon>Candidatus Protochlamydia</taxon>
    </lineage>
</organism>
<evidence type="ECO:0000313" key="2">
    <source>
        <dbReference type="EMBL" id="SPJ32000.1"/>
    </source>
</evidence>
<dbReference type="Proteomes" id="UP000000529">
    <property type="component" value="Chromosome"/>
</dbReference>
<evidence type="ECO:0000256" key="1">
    <source>
        <dbReference type="SAM" id="Coils"/>
    </source>
</evidence>
<reference evidence="2 3" key="1">
    <citation type="journal article" date="2004" name="Science">
        <title>Illuminating the evolutionary history of chlamydiae.</title>
        <authorList>
            <person name="Horn M."/>
            <person name="Collingro A."/>
            <person name="Schmitz-Esser S."/>
            <person name="Beier C.L."/>
            <person name="Purkhold U."/>
            <person name="Fartmann B."/>
            <person name="Brandt P."/>
            <person name="Nyakatura G.J."/>
            <person name="Droege M."/>
            <person name="Frishman D."/>
            <person name="Rattei T."/>
            <person name="Mewes H."/>
            <person name="Wagner M."/>
        </authorList>
    </citation>
    <scope>NUCLEOTIDE SEQUENCE [LARGE SCALE GENOMIC DNA]</scope>
    <source>
        <strain evidence="2 3">UWE25</strain>
    </source>
</reference>
<dbReference type="EMBL" id="BX908798">
    <property type="protein sequence ID" value="SPJ32000.1"/>
    <property type="molecule type" value="Genomic_DNA"/>
</dbReference>
<evidence type="ECO:0000313" key="3">
    <source>
        <dbReference type="Proteomes" id="UP000000529"/>
    </source>
</evidence>
<gene>
    <name evidence="2" type="ORF">PC_RS09725</name>
</gene>
<dbReference type="RefSeq" id="WP_044045297.1">
    <property type="nucleotide sequence ID" value="NC_005861.2"/>
</dbReference>
<sequence length="218" mass="24177">MHATGGYPSHHQNLLQDVKNVLHTHVELSRLKKQAHAETLAAHAETLAAQQKAAKSGQEVLKAQQDLILANRELQGAQKELQHAQNNLAAAKAIVLTNIFQGVFCLPKIETTATDYALEMAAKYQLDTALELNQRERTSIIKSMAPFIAYLKSHSDVQKCNFKAIKQVNDVKSFAQYLQDATCKVRLVGFNKDLSVEDQQALAAAVMNRKGTLKVQYL</sequence>
<name>A0A2P9HAF5_PARUW</name>
<feature type="coiled-coil region" evidence="1">
    <location>
        <begin position="60"/>
        <end position="94"/>
    </location>
</feature>
<dbReference type="KEGG" id="pcu:PC_RS09725"/>
<protein>
    <submittedName>
        <fullName evidence="2">Uncharacterized protein</fullName>
    </submittedName>
</protein>
<accession>A0A2P9HAF5</accession>
<proteinExistence type="predicted"/>
<keyword evidence="1" id="KW-0175">Coiled coil</keyword>
<dbReference type="AlphaFoldDB" id="A0A2P9HAF5"/>